<dbReference type="EMBL" id="SNWR01000001">
    <property type="protein sequence ID" value="TDO37878.1"/>
    <property type="molecule type" value="Genomic_DNA"/>
</dbReference>
<evidence type="ECO:0000313" key="1">
    <source>
        <dbReference type="EMBL" id="TDO37878.1"/>
    </source>
</evidence>
<gene>
    <name evidence="1" type="ORF">C8E87_1514</name>
</gene>
<protein>
    <recommendedName>
        <fullName evidence="3">AAA domain-containing protein</fullName>
    </recommendedName>
</protein>
<dbReference type="Gene3D" id="3.40.50.300">
    <property type="entry name" value="P-loop containing nucleotide triphosphate hydrolases"/>
    <property type="match status" value="1"/>
</dbReference>
<dbReference type="InterPro" id="IPR027417">
    <property type="entry name" value="P-loop_NTPase"/>
</dbReference>
<comment type="caution">
    <text evidence="1">The sequence shown here is derived from an EMBL/GenBank/DDBJ whole genome shotgun (WGS) entry which is preliminary data.</text>
</comment>
<proteinExistence type="predicted"/>
<dbReference type="RefSeq" id="WP_133872440.1">
    <property type="nucleotide sequence ID" value="NZ_BOMD01000110.1"/>
</dbReference>
<dbReference type="AlphaFoldDB" id="A0A4V3C7J0"/>
<dbReference type="SUPFAM" id="SSF52540">
    <property type="entry name" value="P-loop containing nucleoside triphosphate hydrolases"/>
    <property type="match status" value="1"/>
</dbReference>
<evidence type="ECO:0008006" key="3">
    <source>
        <dbReference type="Google" id="ProtNLM"/>
    </source>
</evidence>
<accession>A0A4V3C7J0</accession>
<keyword evidence="2" id="KW-1185">Reference proteome</keyword>
<name>A0A4V3C7J0_9ACTN</name>
<sequence>MRSTPPILLFVIGPPAVGKMTVANAIAARTGFRVFHNHLTIEPVLRFFEFGTPPFQRLVESFRRGVFEEVAASELPGLVFTYVWAFDHPEDGAAVTRYAEPFVKRGGRVLFLELEASQEVRLKRNAGEDRLAEKASKRDLDRSRTLLLEIDERYELNSTTEFEGRDDYLRVDNTELPPDEVAALAIEWFSLAGRSARQS</sequence>
<evidence type="ECO:0000313" key="2">
    <source>
        <dbReference type="Proteomes" id="UP000294901"/>
    </source>
</evidence>
<organism evidence="1 2">
    <name type="scientific">Paractinoplanes brasiliensis</name>
    <dbReference type="NCBI Taxonomy" id="52695"/>
    <lineage>
        <taxon>Bacteria</taxon>
        <taxon>Bacillati</taxon>
        <taxon>Actinomycetota</taxon>
        <taxon>Actinomycetes</taxon>
        <taxon>Micromonosporales</taxon>
        <taxon>Micromonosporaceae</taxon>
        <taxon>Paractinoplanes</taxon>
    </lineage>
</organism>
<dbReference type="OrthoDB" id="193997at2"/>
<reference evidence="1 2" key="1">
    <citation type="submission" date="2019-03" db="EMBL/GenBank/DDBJ databases">
        <title>Sequencing the genomes of 1000 actinobacteria strains.</title>
        <authorList>
            <person name="Klenk H.-P."/>
        </authorList>
    </citation>
    <scope>NUCLEOTIDE SEQUENCE [LARGE SCALE GENOMIC DNA]</scope>
    <source>
        <strain evidence="1 2">DSM 43805</strain>
    </source>
</reference>
<dbReference type="Proteomes" id="UP000294901">
    <property type="component" value="Unassembled WGS sequence"/>
</dbReference>